<proteinExistence type="predicted"/>
<evidence type="ECO:0000256" key="1">
    <source>
        <dbReference type="SAM" id="MobiDB-lite"/>
    </source>
</evidence>
<feature type="region of interest" description="Disordered" evidence="1">
    <location>
        <begin position="132"/>
        <end position="218"/>
    </location>
</feature>
<reference evidence="2" key="3">
    <citation type="submission" date="2012-09" db="EMBL/GenBank/DDBJ databases">
        <authorList>
            <consortium name="VectorBase"/>
        </authorList>
    </citation>
    <scope>NUCLEOTIDE SEQUENCE</scope>
    <source>
        <strain evidence="2">Liverpool</strain>
    </source>
</reference>
<dbReference type="PaxDb" id="7159-AAEL012803-PA"/>
<dbReference type="EMBL" id="CH477928">
    <property type="protein sequence ID" value="EAT35002.1"/>
    <property type="molecule type" value="Genomic_DNA"/>
</dbReference>
<dbReference type="AlphaFoldDB" id="Q16L03"/>
<name>Q16L03_AEDAE</name>
<dbReference type="PhylomeDB" id="Q16L03"/>
<evidence type="ECO:0000313" key="3">
    <source>
        <dbReference type="Proteomes" id="UP000682892"/>
    </source>
</evidence>
<dbReference type="HOGENOM" id="CLU_1023826_0_0_1"/>
<protein>
    <submittedName>
        <fullName evidence="2">AAEL012803-PA</fullName>
    </submittedName>
</protein>
<reference evidence="2" key="2">
    <citation type="journal article" date="2007" name="Science">
        <title>Genome sequence of Aedes aegypti, a major arbovirus vector.</title>
        <authorList>
            <person name="Nene V."/>
            <person name="Wortman J.R."/>
            <person name="Lawson D."/>
            <person name="Haas B."/>
            <person name="Kodira C."/>
            <person name="Tu Z.J."/>
            <person name="Loftus B."/>
            <person name="Xi Z."/>
            <person name="Megy K."/>
            <person name="Grabherr M."/>
            <person name="Ren Q."/>
            <person name="Zdobnov E.M."/>
            <person name="Lobo N.F."/>
            <person name="Campbell K.S."/>
            <person name="Brown S.E."/>
            <person name="Bonaldo M.F."/>
            <person name="Zhu J."/>
            <person name="Sinkins S.P."/>
            <person name="Hogenkamp D.G."/>
            <person name="Amedeo P."/>
            <person name="Arensburger P."/>
            <person name="Atkinson P.W."/>
            <person name="Bidwell S."/>
            <person name="Biedler J."/>
            <person name="Birney E."/>
            <person name="Bruggner R.V."/>
            <person name="Costas J."/>
            <person name="Coy M.R."/>
            <person name="Crabtree J."/>
            <person name="Crawford M."/>
            <person name="Debruyn B."/>
            <person name="Decaprio D."/>
            <person name="Eiglmeier K."/>
            <person name="Eisenstadt E."/>
            <person name="El-Dorry H."/>
            <person name="Gelbart W.M."/>
            <person name="Gomes S.L."/>
            <person name="Hammond M."/>
            <person name="Hannick L.I."/>
            <person name="Hogan J.R."/>
            <person name="Holmes M.H."/>
            <person name="Jaffe D."/>
            <person name="Johnston J.S."/>
            <person name="Kennedy R.C."/>
            <person name="Koo H."/>
            <person name="Kravitz S."/>
            <person name="Kriventseva E.V."/>
            <person name="Kulp D."/>
            <person name="Labutti K."/>
            <person name="Lee E."/>
            <person name="Li S."/>
            <person name="Lovin D.D."/>
            <person name="Mao C."/>
            <person name="Mauceli E."/>
            <person name="Menck C.F."/>
            <person name="Miller J.R."/>
            <person name="Montgomery P."/>
            <person name="Mori A."/>
            <person name="Nascimento A.L."/>
            <person name="Naveira H.F."/>
            <person name="Nusbaum C."/>
            <person name="O'leary S."/>
            <person name="Orvis J."/>
            <person name="Pertea M."/>
            <person name="Quesneville H."/>
            <person name="Reidenbach K.R."/>
            <person name="Rogers Y.H."/>
            <person name="Roth C.W."/>
            <person name="Schneider J.R."/>
            <person name="Schatz M."/>
            <person name="Shumway M."/>
            <person name="Stanke M."/>
            <person name="Stinson E.O."/>
            <person name="Tubio J.M."/>
            <person name="Vanzee J.P."/>
            <person name="Verjovski-Almeida S."/>
            <person name="Werner D."/>
            <person name="White O."/>
            <person name="Wyder S."/>
            <person name="Zeng Q."/>
            <person name="Zhao Q."/>
            <person name="Zhao Y."/>
            <person name="Hill C.A."/>
            <person name="Raikhel A.S."/>
            <person name="Soares M.B."/>
            <person name="Knudson D.L."/>
            <person name="Lee N.H."/>
            <person name="Galagan J."/>
            <person name="Salzberg S.L."/>
            <person name="Paulsen I.T."/>
            <person name="Dimopoulos G."/>
            <person name="Collins F.H."/>
            <person name="Birren B."/>
            <person name="Fraser-Liggett C.M."/>
            <person name="Severson D.W."/>
        </authorList>
    </citation>
    <scope>NUCLEOTIDE SEQUENCE [LARGE SCALE GENOMIC DNA]</scope>
    <source>
        <strain evidence="2">Liverpool</strain>
    </source>
</reference>
<dbReference type="Proteomes" id="UP000682892">
    <property type="component" value="Unassembled WGS sequence"/>
</dbReference>
<evidence type="ECO:0000313" key="2">
    <source>
        <dbReference type="EMBL" id="EAT35002.1"/>
    </source>
</evidence>
<organism evidence="2 3">
    <name type="scientific">Aedes aegypti</name>
    <name type="common">Yellowfever mosquito</name>
    <name type="synonym">Culex aegypti</name>
    <dbReference type="NCBI Taxonomy" id="7159"/>
    <lineage>
        <taxon>Eukaryota</taxon>
        <taxon>Metazoa</taxon>
        <taxon>Ecdysozoa</taxon>
        <taxon>Arthropoda</taxon>
        <taxon>Hexapoda</taxon>
        <taxon>Insecta</taxon>
        <taxon>Pterygota</taxon>
        <taxon>Neoptera</taxon>
        <taxon>Endopterygota</taxon>
        <taxon>Diptera</taxon>
        <taxon>Nematocera</taxon>
        <taxon>Culicoidea</taxon>
        <taxon>Culicidae</taxon>
        <taxon>Culicinae</taxon>
        <taxon>Aedini</taxon>
        <taxon>Aedes</taxon>
        <taxon>Stegomyia</taxon>
    </lineage>
</organism>
<feature type="compositionally biased region" description="Basic and acidic residues" evidence="1">
    <location>
        <begin position="184"/>
        <end position="196"/>
    </location>
</feature>
<accession>Q16L03</accession>
<dbReference type="VEuPathDB" id="VectorBase:AAEL020095"/>
<reference evidence="2" key="1">
    <citation type="submission" date="2005-10" db="EMBL/GenBank/DDBJ databases">
        <authorList>
            <person name="Loftus B.J."/>
            <person name="Nene V.M."/>
            <person name="Hannick L.I."/>
            <person name="Bidwell S."/>
            <person name="Haas B."/>
            <person name="Amedeo P."/>
            <person name="Orvis J."/>
            <person name="Wortman J.R."/>
            <person name="White O.R."/>
            <person name="Salzberg S."/>
            <person name="Shumway M."/>
            <person name="Koo H."/>
            <person name="Zhao Y."/>
            <person name="Holmes M."/>
            <person name="Miller J."/>
            <person name="Schatz M."/>
            <person name="Pop M."/>
            <person name="Pai G."/>
            <person name="Utterback T."/>
            <person name="Rogers Y.-H."/>
            <person name="Kravitz S."/>
            <person name="Fraser C.M."/>
        </authorList>
    </citation>
    <scope>NUCLEOTIDE SEQUENCE</scope>
    <source>
        <strain evidence="2">Liverpool</strain>
    </source>
</reference>
<sequence length="218" mass="23654">MLVLFTENSQEVSQLEDDEDAFDVNDYRDVISSSSSSQQLPPGPIVRQQSQPLLLTSTGSLDYDFYEDMDERDSIYLDAVSINSDGPNARKSLYLSRQTVYHSAEELPLDGAVPDGSGTLRSIKTTTESLLNDSRANGGLPNLPYEPRPGGSSSFGGGILKRPGLTTKYNEEVASTSPLLKALDSTHPDTNTKTDSTDSSTNNRPIPTDRCKVSIDNA</sequence>
<gene>
    <name evidence="2" type="ORF">AaeL_AAEL012803</name>
</gene>
<feature type="compositionally biased region" description="Basic and acidic residues" evidence="1">
    <location>
        <begin position="207"/>
        <end position="218"/>
    </location>
</feature>
<dbReference type="eggNOG" id="ENOG502T9U0">
    <property type="taxonomic scope" value="Eukaryota"/>
</dbReference>